<keyword evidence="4" id="KW-0143">Chaperone</keyword>
<dbReference type="Pfam" id="PF05400">
    <property type="entry name" value="FliT"/>
    <property type="match status" value="1"/>
</dbReference>
<sequence length="113" mass="13050">MAQAPTALLSRYEELHSLVKAMLLAAQRDNWEFFMDLGPRYITLAEELTSASAIPTETADRERCAELLEQVLQLDTEIRELADQQLVQIRQQIAQTRREQKLNRTYGRHPQPA</sequence>
<evidence type="ECO:0000256" key="3">
    <source>
        <dbReference type="ARBA" id="ARBA00022795"/>
    </source>
</evidence>
<proteinExistence type="predicted"/>
<keyword evidence="8" id="KW-1185">Reference proteome</keyword>
<evidence type="ECO:0000256" key="2">
    <source>
        <dbReference type="ARBA" id="ARBA00022490"/>
    </source>
</evidence>
<dbReference type="InterPro" id="IPR008622">
    <property type="entry name" value="FliT"/>
</dbReference>
<comment type="subcellular location">
    <subcellularLocation>
        <location evidence="1">Cytoplasm</location>
        <location evidence="1">Cytosol</location>
    </subcellularLocation>
</comment>
<evidence type="ECO:0000313" key="8">
    <source>
        <dbReference type="Proteomes" id="UP000245212"/>
    </source>
</evidence>
<dbReference type="Gene3D" id="1.20.58.380">
    <property type="entry name" value="Flagellar protein flit"/>
    <property type="match status" value="1"/>
</dbReference>
<organism evidence="7 8">
    <name type="scientific">Corticimicrobacter populi</name>
    <dbReference type="NCBI Taxonomy" id="2175229"/>
    <lineage>
        <taxon>Bacteria</taxon>
        <taxon>Pseudomonadati</taxon>
        <taxon>Pseudomonadota</taxon>
        <taxon>Betaproteobacteria</taxon>
        <taxon>Burkholderiales</taxon>
        <taxon>Alcaligenaceae</taxon>
        <taxon>Corticimicrobacter</taxon>
    </lineage>
</organism>
<dbReference type="Proteomes" id="UP000245212">
    <property type="component" value="Unassembled WGS sequence"/>
</dbReference>
<evidence type="ECO:0000256" key="4">
    <source>
        <dbReference type="ARBA" id="ARBA00023186"/>
    </source>
</evidence>
<dbReference type="AlphaFoldDB" id="A0A2V1JY35"/>
<dbReference type="EMBL" id="QETA01000008">
    <property type="protein sequence ID" value="PWF21217.1"/>
    <property type="molecule type" value="Genomic_DNA"/>
</dbReference>
<keyword evidence="2" id="KW-0963">Cytoplasm</keyword>
<dbReference type="RefSeq" id="WP_109063024.1">
    <property type="nucleotide sequence ID" value="NZ_QETA01000008.1"/>
</dbReference>
<evidence type="ECO:0000256" key="1">
    <source>
        <dbReference type="ARBA" id="ARBA00004514"/>
    </source>
</evidence>
<name>A0A2V1JY35_9BURK</name>
<reference evidence="8" key="1">
    <citation type="submission" date="2018-05" db="EMBL/GenBank/DDBJ databases">
        <authorList>
            <person name="Li Y."/>
        </authorList>
    </citation>
    <scope>NUCLEOTIDE SEQUENCE [LARGE SCALE GENOMIC DNA]</scope>
    <source>
        <strain evidence="8">3d-2-2</strain>
    </source>
</reference>
<evidence type="ECO:0000256" key="5">
    <source>
        <dbReference type="ARBA" id="ARBA00093797"/>
    </source>
</evidence>
<comment type="caution">
    <text evidence="7">The sequence shown here is derived from an EMBL/GenBank/DDBJ whole genome shotgun (WGS) entry which is preliminary data.</text>
</comment>
<dbReference type="GO" id="GO:0044781">
    <property type="term" value="P:bacterial-type flagellum organization"/>
    <property type="evidence" value="ECO:0007669"/>
    <property type="project" value="UniProtKB-KW"/>
</dbReference>
<keyword evidence="3" id="KW-1005">Bacterial flagellum biogenesis</keyword>
<evidence type="ECO:0000256" key="6">
    <source>
        <dbReference type="SAM" id="Coils"/>
    </source>
</evidence>
<feature type="coiled-coil region" evidence="6">
    <location>
        <begin position="64"/>
        <end position="99"/>
    </location>
</feature>
<evidence type="ECO:0000313" key="7">
    <source>
        <dbReference type="EMBL" id="PWF21217.1"/>
    </source>
</evidence>
<accession>A0A2V1JY35</accession>
<gene>
    <name evidence="7" type="ORF">DD235_15475</name>
</gene>
<keyword evidence="6" id="KW-0175">Coiled coil</keyword>
<protein>
    <recommendedName>
        <fullName evidence="5">Flagellar protein FliT</fullName>
    </recommendedName>
</protein>